<dbReference type="Proteomes" id="UP000680706">
    <property type="component" value="Chromosome"/>
</dbReference>
<protein>
    <submittedName>
        <fullName evidence="4">NAD(P)H-dependent oxidoreductase</fullName>
    </submittedName>
</protein>
<dbReference type="InterPro" id="IPR029039">
    <property type="entry name" value="Flavoprotein-like_sf"/>
</dbReference>
<evidence type="ECO:0000313" key="5">
    <source>
        <dbReference type="Proteomes" id="UP000680706"/>
    </source>
</evidence>
<evidence type="ECO:0000259" key="3">
    <source>
        <dbReference type="Pfam" id="PF02525"/>
    </source>
</evidence>
<sequence>MDCTTFEPDKNMHALIVYCHPNTESFSKAVLEQVVTTLNHQQISFDVIDLYEDDFQPVLTKSELDNYLDTAQNQTGIEHHIDALKRCDTLIFIYPTWWYGLPAMIKGWLDRVFVPGVAFRLTEEGAIKPNLQNIKKLAVFTTCGAPRWLSFLMGTPGKKTILRGVRLLCSPWVKTRYAAHYNMDSSTDTSRSRHLKVIERKTRGLCKA</sequence>
<comment type="similarity">
    <text evidence="1">Belongs to the NAD(P)H dehydrogenase (quinone) family.</text>
</comment>
<gene>
    <name evidence="4" type="ORF">KGB56_02220</name>
</gene>
<feature type="domain" description="Flavodoxin-like fold" evidence="3">
    <location>
        <begin position="12"/>
        <end position="147"/>
    </location>
</feature>
<dbReference type="PANTHER" id="PTHR10204">
    <property type="entry name" value="NAD P H OXIDOREDUCTASE-RELATED"/>
    <property type="match status" value="1"/>
</dbReference>
<keyword evidence="5" id="KW-1185">Reference proteome</keyword>
<accession>A0ABX8AMK2</accession>
<evidence type="ECO:0000256" key="1">
    <source>
        <dbReference type="ARBA" id="ARBA00006252"/>
    </source>
</evidence>
<dbReference type="InterPro" id="IPR051545">
    <property type="entry name" value="NAD(P)H_dehydrogenase_qn"/>
</dbReference>
<dbReference type="Gene3D" id="3.40.50.360">
    <property type="match status" value="1"/>
</dbReference>
<evidence type="ECO:0000313" key="4">
    <source>
        <dbReference type="EMBL" id="QUS56299.1"/>
    </source>
</evidence>
<reference evidence="4 5" key="1">
    <citation type="journal article" date="2021" name="Angew. Chem. Int. Ed. Engl.">
        <title>A novel family of nonribosomal peptides modulate collective behavior in Pseudovibrio bacteria isolated from marine sponges.</title>
        <authorList>
            <person name="Ioca L.P."/>
            <person name="Dai Y."/>
            <person name="Kunakom S."/>
            <person name="Diaz-Espinosa J."/>
            <person name="Krunic A."/>
            <person name="Crnkovic C.M."/>
            <person name="Orjala J."/>
            <person name="Sanchez L.M."/>
            <person name="Ferreira A.G."/>
            <person name="Berlinck R.G.S."/>
            <person name="Eustaquio A.S."/>
        </authorList>
    </citation>
    <scope>NUCLEOTIDE SEQUENCE [LARGE SCALE GENOMIC DNA]</scope>
    <source>
        <strain evidence="4 5">Ab134</strain>
    </source>
</reference>
<dbReference type="PANTHER" id="PTHR10204:SF34">
    <property type="entry name" value="NAD(P)H DEHYDROGENASE [QUINONE] 1 ISOFORM 1"/>
    <property type="match status" value="1"/>
</dbReference>
<dbReference type="SUPFAM" id="SSF52218">
    <property type="entry name" value="Flavoproteins"/>
    <property type="match status" value="1"/>
</dbReference>
<proteinExistence type="inferred from homology"/>
<evidence type="ECO:0000256" key="2">
    <source>
        <dbReference type="ARBA" id="ARBA00023002"/>
    </source>
</evidence>
<dbReference type="EMBL" id="CP074126">
    <property type="protein sequence ID" value="QUS56299.1"/>
    <property type="molecule type" value="Genomic_DNA"/>
</dbReference>
<dbReference type="InterPro" id="IPR003680">
    <property type="entry name" value="Flavodoxin_fold"/>
</dbReference>
<organism evidence="4 5">
    <name type="scientific">Pseudovibrio brasiliensis</name>
    <dbReference type="NCBI Taxonomy" id="1898042"/>
    <lineage>
        <taxon>Bacteria</taxon>
        <taxon>Pseudomonadati</taxon>
        <taxon>Pseudomonadota</taxon>
        <taxon>Alphaproteobacteria</taxon>
        <taxon>Hyphomicrobiales</taxon>
        <taxon>Stappiaceae</taxon>
        <taxon>Pseudovibrio</taxon>
    </lineage>
</organism>
<name>A0ABX8AMK2_9HYPH</name>
<dbReference type="Pfam" id="PF02525">
    <property type="entry name" value="Flavodoxin_2"/>
    <property type="match status" value="1"/>
</dbReference>
<keyword evidence="2" id="KW-0560">Oxidoreductase</keyword>